<organism evidence="7 8">
    <name type="scientific">Biomaibacter acetigenes</name>
    <dbReference type="NCBI Taxonomy" id="2316383"/>
    <lineage>
        <taxon>Bacteria</taxon>
        <taxon>Bacillati</taxon>
        <taxon>Bacillota</taxon>
        <taxon>Clostridia</taxon>
        <taxon>Thermosediminibacterales</taxon>
        <taxon>Tepidanaerobacteraceae</taxon>
        <taxon>Biomaibacter</taxon>
    </lineage>
</organism>
<dbReference type="EMBL" id="CP033169">
    <property type="protein sequence ID" value="AYO30268.1"/>
    <property type="molecule type" value="Genomic_DNA"/>
</dbReference>
<dbReference type="KEGG" id="bacg:D2962_06225"/>
<feature type="transmembrane region" description="Helical" evidence="6">
    <location>
        <begin position="36"/>
        <end position="58"/>
    </location>
</feature>
<evidence type="ECO:0000256" key="3">
    <source>
        <dbReference type="ARBA" id="ARBA00022989"/>
    </source>
</evidence>
<dbReference type="AlphaFoldDB" id="A0A3G2R577"/>
<feature type="compositionally biased region" description="Basic and acidic residues" evidence="5">
    <location>
        <begin position="174"/>
        <end position="187"/>
    </location>
</feature>
<evidence type="ECO:0000256" key="1">
    <source>
        <dbReference type="ARBA" id="ARBA00004141"/>
    </source>
</evidence>
<evidence type="ECO:0000256" key="2">
    <source>
        <dbReference type="ARBA" id="ARBA00022692"/>
    </source>
</evidence>
<protein>
    <recommendedName>
        <fullName evidence="9">Holin</fullName>
    </recommendedName>
</protein>
<keyword evidence="2 6" id="KW-0812">Transmembrane</keyword>
<name>A0A3G2R577_9FIRM</name>
<dbReference type="GO" id="GO:0016020">
    <property type="term" value="C:membrane"/>
    <property type="evidence" value="ECO:0007669"/>
    <property type="project" value="UniProtKB-SubCell"/>
</dbReference>
<dbReference type="Pfam" id="PF05105">
    <property type="entry name" value="Phage_holin_4_1"/>
    <property type="match status" value="1"/>
</dbReference>
<evidence type="ECO:0000256" key="6">
    <source>
        <dbReference type="SAM" id="Phobius"/>
    </source>
</evidence>
<feature type="transmembrane region" description="Helical" evidence="6">
    <location>
        <begin position="79"/>
        <end position="99"/>
    </location>
</feature>
<feature type="region of interest" description="Disordered" evidence="5">
    <location>
        <begin position="167"/>
        <end position="187"/>
    </location>
</feature>
<proteinExistence type="predicted"/>
<comment type="subcellular location">
    <subcellularLocation>
        <location evidence="1">Membrane</location>
        <topology evidence="1">Multi-pass membrane protein</topology>
    </subcellularLocation>
</comment>
<keyword evidence="8" id="KW-1185">Reference proteome</keyword>
<feature type="transmembrane region" description="Helical" evidence="6">
    <location>
        <begin position="12"/>
        <end position="30"/>
    </location>
</feature>
<keyword evidence="3 6" id="KW-1133">Transmembrane helix</keyword>
<evidence type="ECO:0000313" key="8">
    <source>
        <dbReference type="Proteomes" id="UP000280960"/>
    </source>
</evidence>
<reference evidence="7 8" key="1">
    <citation type="submission" date="2018-10" db="EMBL/GenBank/DDBJ databases">
        <authorList>
            <person name="Zhang X."/>
        </authorList>
    </citation>
    <scope>NUCLEOTIDE SEQUENCE [LARGE SCALE GENOMIC DNA]</scope>
    <source>
        <strain evidence="7 8">SK-G1</strain>
    </source>
</reference>
<keyword evidence="4 6" id="KW-0472">Membrane</keyword>
<sequence>MHELEQYFSKAFNSVKPIWAFFVVAANYVLFPDAAYIPAAGALGGAVVLDIITKYYALGKRNGGILAAFRTHKINSESFWEGTKIKLFSYLSIMILAGLSVRVTMLDRVAVFLATVAYSIMFLRESQSVMENLIDAGATWLEPLLNWTKRKQEKVLDQDFVILSSETETSSVEKPLDLPTKEDGIDG</sequence>
<dbReference type="Proteomes" id="UP000280960">
    <property type="component" value="Chromosome"/>
</dbReference>
<evidence type="ECO:0008006" key="9">
    <source>
        <dbReference type="Google" id="ProtNLM"/>
    </source>
</evidence>
<evidence type="ECO:0000313" key="7">
    <source>
        <dbReference type="EMBL" id="AYO30268.1"/>
    </source>
</evidence>
<evidence type="ECO:0000256" key="5">
    <source>
        <dbReference type="SAM" id="MobiDB-lite"/>
    </source>
</evidence>
<dbReference type="RefSeq" id="WP_122014503.1">
    <property type="nucleotide sequence ID" value="NZ_CP033169.1"/>
</dbReference>
<dbReference type="InterPro" id="IPR006480">
    <property type="entry name" value="Phage_holin_4_1"/>
</dbReference>
<accession>A0A3G2R577</accession>
<gene>
    <name evidence="7" type="ORF">D2962_06225</name>
</gene>
<evidence type="ECO:0000256" key="4">
    <source>
        <dbReference type="ARBA" id="ARBA00023136"/>
    </source>
</evidence>